<evidence type="ECO:0000313" key="1">
    <source>
        <dbReference type="EMBL" id="WAJ28199.1"/>
    </source>
</evidence>
<organism evidence="1 2">
    <name type="scientific">Antarcticirhabdus aurantiaca</name>
    <dbReference type="NCBI Taxonomy" id="2606717"/>
    <lineage>
        <taxon>Bacteria</taxon>
        <taxon>Pseudomonadati</taxon>
        <taxon>Pseudomonadota</taxon>
        <taxon>Alphaproteobacteria</taxon>
        <taxon>Hyphomicrobiales</taxon>
        <taxon>Aurantimonadaceae</taxon>
        <taxon>Antarcticirhabdus</taxon>
    </lineage>
</organism>
<dbReference type="Proteomes" id="UP001163223">
    <property type="component" value="Chromosome"/>
</dbReference>
<accession>A0ACD4NMX6</accession>
<gene>
    <name evidence="1" type="ORF">OXU80_25810</name>
</gene>
<protein>
    <submittedName>
        <fullName evidence="1">Uncharacterized protein</fullName>
    </submittedName>
</protein>
<dbReference type="EMBL" id="CP113520">
    <property type="protein sequence ID" value="WAJ28199.1"/>
    <property type="molecule type" value="Genomic_DNA"/>
</dbReference>
<proteinExistence type="predicted"/>
<reference evidence="1" key="1">
    <citation type="submission" date="2022-11" db="EMBL/GenBank/DDBJ databases">
        <title>beta-Carotene-producing bacterium, Jeongeuplla avenae sp. nov., alleviates the salt stress of Arabidopsis seedlings.</title>
        <authorList>
            <person name="Jiang L."/>
            <person name="Lee J."/>
        </authorList>
    </citation>
    <scope>NUCLEOTIDE SEQUENCE</scope>
    <source>
        <strain evidence="1">DY_R2A_6</strain>
    </source>
</reference>
<keyword evidence="2" id="KW-1185">Reference proteome</keyword>
<name>A0ACD4NMX6_9HYPH</name>
<evidence type="ECO:0000313" key="2">
    <source>
        <dbReference type="Proteomes" id="UP001163223"/>
    </source>
</evidence>
<sequence>MAEPFDERQGELRFGTAAPNKAGGLRIRVDALAGEPLRISSVDLGLPRPGSLGAGSFSRCELLLAALERLLDPFDALGRRVLARYFAWLDRRIGRARAAIEARLAPFHGLYAPEDYLFSAPLPLPRAHLPVGEGILVPADVAFWTGRGFAVALARPARLSPAAQRERLARLDAAGWRRAAFDAAPAAPEADDALFDALLALDDARLLDLDRPPVGPGLDLDFPF</sequence>